<dbReference type="SUPFAM" id="SSF52087">
    <property type="entry name" value="CRAL/TRIO domain"/>
    <property type="match status" value="1"/>
</dbReference>
<organism evidence="11 12">
    <name type="scientific">Aspergillus rambellii</name>
    <dbReference type="NCBI Taxonomy" id="308745"/>
    <lineage>
        <taxon>Eukaryota</taxon>
        <taxon>Fungi</taxon>
        <taxon>Dikarya</taxon>
        <taxon>Ascomycota</taxon>
        <taxon>Pezizomycotina</taxon>
        <taxon>Eurotiomycetes</taxon>
        <taxon>Eurotiomycetidae</taxon>
        <taxon>Eurotiales</taxon>
        <taxon>Aspergillaceae</taxon>
        <taxon>Aspergillus</taxon>
        <taxon>Aspergillus subgen. Nidulantes</taxon>
    </lineage>
</organism>
<dbReference type="SMART" id="SM01100">
    <property type="entry name" value="CRAL_TRIO_N"/>
    <property type="match status" value="1"/>
</dbReference>
<dbReference type="PROSITE" id="PS50830">
    <property type="entry name" value="TNASE_3"/>
    <property type="match status" value="3"/>
</dbReference>
<feature type="domain" description="CRAL-TRIO" evidence="8">
    <location>
        <begin position="971"/>
        <end position="1165"/>
    </location>
</feature>
<dbReference type="GO" id="GO:0004518">
    <property type="term" value="F:nuclease activity"/>
    <property type="evidence" value="ECO:0007669"/>
    <property type="project" value="TreeGrafter"/>
</dbReference>
<dbReference type="SMART" id="SM00516">
    <property type="entry name" value="SEC14"/>
    <property type="match status" value="1"/>
</dbReference>
<dbReference type="Gene3D" id="2.40.50.90">
    <property type="match status" value="5"/>
</dbReference>
<dbReference type="FunFam" id="2.40.50.90:FF:000019">
    <property type="entry name" value="Transcription factor (Snd1/p100), putative"/>
    <property type="match status" value="1"/>
</dbReference>
<dbReference type="PROSITE" id="PS50304">
    <property type="entry name" value="TUDOR"/>
    <property type="match status" value="1"/>
</dbReference>
<comment type="subcellular location">
    <subcellularLocation>
        <location evidence="1">Cytoplasm</location>
    </subcellularLocation>
</comment>
<dbReference type="GO" id="GO:0003723">
    <property type="term" value="F:RNA binding"/>
    <property type="evidence" value="ECO:0007669"/>
    <property type="project" value="TreeGrafter"/>
</dbReference>
<dbReference type="InterPro" id="IPR001251">
    <property type="entry name" value="CRAL-TRIO_dom"/>
</dbReference>
<keyword evidence="5" id="KW-0597">Phosphoprotein</keyword>
<proteinExistence type="predicted"/>
<dbReference type="Proteomes" id="UP000034291">
    <property type="component" value="Unassembled WGS sequence"/>
</dbReference>
<dbReference type="FunFam" id="2.40.50.90:FF:000010">
    <property type="entry name" value="Ribonuclease"/>
    <property type="match status" value="1"/>
</dbReference>
<evidence type="ECO:0000259" key="8">
    <source>
        <dbReference type="PROSITE" id="PS50191"/>
    </source>
</evidence>
<dbReference type="InterPro" id="IPR002999">
    <property type="entry name" value="Tudor"/>
</dbReference>
<name>A0A0F8XC87_9EURO</name>
<dbReference type="CDD" id="cd00175">
    <property type="entry name" value="SNc"/>
    <property type="match status" value="3"/>
</dbReference>
<keyword evidence="4" id="KW-0963">Cytoplasm</keyword>
<dbReference type="Gene3D" id="1.10.8.20">
    <property type="entry name" value="N-terminal domain of phosphatidylinositol transfer protein sec14p"/>
    <property type="match status" value="1"/>
</dbReference>
<dbReference type="InterPro" id="IPR011074">
    <property type="entry name" value="CRAL/TRIO_N_dom"/>
</dbReference>
<evidence type="ECO:0000259" key="9">
    <source>
        <dbReference type="PROSITE" id="PS50304"/>
    </source>
</evidence>
<dbReference type="EMBL" id="JZBS01000134">
    <property type="protein sequence ID" value="KKK27130.1"/>
    <property type="molecule type" value="Genomic_DNA"/>
</dbReference>
<evidence type="ECO:0000259" key="10">
    <source>
        <dbReference type="PROSITE" id="PS50830"/>
    </source>
</evidence>
<dbReference type="SMART" id="SM00333">
    <property type="entry name" value="TUDOR"/>
    <property type="match status" value="1"/>
</dbReference>
<evidence type="ECO:0000256" key="6">
    <source>
        <dbReference type="ARBA" id="ARBA00022737"/>
    </source>
</evidence>
<dbReference type="Pfam" id="PF03765">
    <property type="entry name" value="CRAL_TRIO_N"/>
    <property type="match status" value="1"/>
</dbReference>
<evidence type="ECO:0000313" key="11">
    <source>
        <dbReference type="EMBL" id="KKK27130.1"/>
    </source>
</evidence>
<feature type="domain" description="TNase-like" evidence="10">
    <location>
        <begin position="467"/>
        <end position="600"/>
    </location>
</feature>
<evidence type="ECO:0000256" key="4">
    <source>
        <dbReference type="ARBA" id="ARBA00022490"/>
    </source>
</evidence>
<dbReference type="OrthoDB" id="10023235at2759"/>
<evidence type="ECO:0000256" key="7">
    <source>
        <dbReference type="SAM" id="MobiDB-lite"/>
    </source>
</evidence>
<dbReference type="InterPro" id="IPR016071">
    <property type="entry name" value="Staphylococal_nuclease_OB-fold"/>
</dbReference>
<evidence type="ECO:0000256" key="5">
    <source>
        <dbReference type="ARBA" id="ARBA00022553"/>
    </source>
</evidence>
<evidence type="ECO:0000256" key="3">
    <source>
        <dbReference type="ARBA" id="ARBA00014651"/>
    </source>
</evidence>
<dbReference type="InterPro" id="IPR036865">
    <property type="entry name" value="CRAL-TRIO_dom_sf"/>
</dbReference>
<dbReference type="Pfam" id="PF00567">
    <property type="entry name" value="TUDOR"/>
    <property type="match status" value="1"/>
</dbReference>
<dbReference type="Gene3D" id="3.40.525.10">
    <property type="entry name" value="CRAL-TRIO lipid binding domain"/>
    <property type="match status" value="1"/>
</dbReference>
<keyword evidence="12" id="KW-1185">Reference proteome</keyword>
<feature type="domain" description="TNase-like" evidence="10">
    <location>
        <begin position="301"/>
        <end position="438"/>
    </location>
</feature>
<dbReference type="GO" id="GO:0006402">
    <property type="term" value="P:mRNA catabolic process"/>
    <property type="evidence" value="ECO:0007669"/>
    <property type="project" value="TreeGrafter"/>
</dbReference>
<dbReference type="SUPFAM" id="SSF50199">
    <property type="entry name" value="Staphylococcal nuclease"/>
    <property type="match status" value="5"/>
</dbReference>
<feature type="compositionally biased region" description="Low complexity" evidence="7">
    <location>
        <begin position="614"/>
        <end position="624"/>
    </location>
</feature>
<protein>
    <recommendedName>
        <fullName evidence="2">Probable endonuclease LCL3</fullName>
    </recommendedName>
    <alternativeName>
        <fullName evidence="3">Probable endonuclease lcl3</fullName>
    </alternativeName>
</protein>
<dbReference type="InterPro" id="IPR036273">
    <property type="entry name" value="CRAL/TRIO_N_dom_sf"/>
</dbReference>
<accession>A0A0F8XC87</accession>
<dbReference type="PANTHER" id="PTHR12302:SF2">
    <property type="entry name" value="STAPHYLOCOCCAL NUCLEASE DOMAIN-CONTAINING PROTEIN 1"/>
    <property type="match status" value="1"/>
</dbReference>
<dbReference type="CDD" id="cd00170">
    <property type="entry name" value="SEC14"/>
    <property type="match status" value="1"/>
</dbReference>
<dbReference type="Gene3D" id="2.30.30.140">
    <property type="match status" value="1"/>
</dbReference>
<evidence type="ECO:0000313" key="12">
    <source>
        <dbReference type="Proteomes" id="UP000034291"/>
    </source>
</evidence>
<feature type="compositionally biased region" description="Basic and acidic residues" evidence="7">
    <location>
        <begin position="843"/>
        <end position="857"/>
    </location>
</feature>
<keyword evidence="6" id="KW-0677">Repeat</keyword>
<dbReference type="Pfam" id="PF00650">
    <property type="entry name" value="CRAL_TRIO"/>
    <property type="match status" value="1"/>
</dbReference>
<dbReference type="SUPFAM" id="SSF46938">
    <property type="entry name" value="CRAL/TRIO N-terminal domain"/>
    <property type="match status" value="1"/>
</dbReference>
<dbReference type="FunFam" id="2.30.30.140:FF:000018">
    <property type="entry name" value="Serine/threonine-protein kinase 31"/>
    <property type="match status" value="1"/>
</dbReference>
<dbReference type="FunFam" id="2.40.50.90:FF:000030">
    <property type="entry name" value="Transcription factor (Snd1/p100), putative"/>
    <property type="match status" value="1"/>
</dbReference>
<dbReference type="GO" id="GO:0005829">
    <property type="term" value="C:cytosol"/>
    <property type="evidence" value="ECO:0007669"/>
    <property type="project" value="TreeGrafter"/>
</dbReference>
<evidence type="ECO:0000256" key="1">
    <source>
        <dbReference type="ARBA" id="ARBA00004496"/>
    </source>
</evidence>
<dbReference type="SUPFAM" id="SSF63748">
    <property type="entry name" value="Tudor/PWWP/MBT"/>
    <property type="match status" value="1"/>
</dbReference>
<dbReference type="SMART" id="SM00318">
    <property type="entry name" value="SNc"/>
    <property type="match status" value="4"/>
</dbReference>
<dbReference type="STRING" id="308745.A0A0F8XC87"/>
<feature type="region of interest" description="Disordered" evidence="7">
    <location>
        <begin position="839"/>
        <end position="878"/>
    </location>
</feature>
<dbReference type="FunFam" id="2.40.50.90:FF:000001">
    <property type="entry name" value="Staphylococcal nuclease domain-containing protein"/>
    <property type="match status" value="1"/>
</dbReference>
<dbReference type="Pfam" id="PF00565">
    <property type="entry name" value="SNase"/>
    <property type="match status" value="4"/>
</dbReference>
<feature type="domain" description="TNase-like" evidence="10">
    <location>
        <begin position="148"/>
        <end position="289"/>
    </location>
</feature>
<feature type="region of interest" description="Disordered" evidence="7">
    <location>
        <begin position="1218"/>
        <end position="1292"/>
    </location>
</feature>
<reference evidence="11 12" key="1">
    <citation type="submission" date="2015-02" db="EMBL/GenBank/DDBJ databases">
        <title>Draft Genome Sequences of Two Closely-Related Aflatoxigenic Aspergillus Species Obtained from the Cote d'Ivoire.</title>
        <authorList>
            <person name="Moore G.G."/>
            <person name="Beltz S.B."/>
            <person name="Mack B.M."/>
        </authorList>
    </citation>
    <scope>NUCLEOTIDE SEQUENCE [LARGE SCALE GENOMIC DNA]</scope>
    <source>
        <strain evidence="11 12">SRRC1468</strain>
    </source>
</reference>
<dbReference type="PANTHER" id="PTHR12302">
    <property type="entry name" value="EBNA2 BINDING PROTEIN P100"/>
    <property type="match status" value="1"/>
</dbReference>
<feature type="compositionally biased region" description="Low complexity" evidence="7">
    <location>
        <begin position="1230"/>
        <end position="1253"/>
    </location>
</feature>
<sequence>MPLEARVKSVLSGDTVVLSHVTNPGQNPYAFQSREFLRELLVGKVIQFQTLYSIPTTKREYGTIKLPSFDVTLPDISVQEGWVRVREEAGKRSDDTEETVAMLERLRALEDHARTEEKGVWAGSESGRIDTSYELADAKSLVEEWKDKPLEGIVERVLTGDRVVLRLLLSSDEHLQVIVVVAGVRAPATKRVGADGKEQPAEPYGEEAHQFVESRLLQRKVQVSLLGVTPQGQLIATVLHPNGNVAKFLLEAGLARCHDHHSPLLGGEMAAFRRAEKAAKDARQGLFTSLVAPKGPAGGAVDQDYIVIRVLNADTLFIRNKAGQEKKISLSSVRQPKPSDPKQAPFAADAKEFLRKRIIGKHVKVTINGKKPATEGYEEREVATVVQGNTNVALALVQAGYASVIRHRQDDDDRSPEYDDLLVAEADAQKDGKGMWSPKPPKVKQYQDYSESLQKAKMEVSILQRQKRVPAIVDFVKSGSRFTVLVPRENAKLTLVLSGIRAPRSARNPGEASEPFGQEAHDLANRRCMQRDVEIDVETIDKVGGFIGTLYVNKENFTKILLEEGFATVHAYSAEQSGHATEYFAAEQRAKEARKGLWHDWDPSKEAEEEVAEEAANGSAAETEAAPRRKDYRDVMVTYVDPSTARVKLQQIGTGTSALTELMSAFRAFHLNKANETPLPGPPKAGDFVAAKFTEDGDWYRAKVRRNDREKQQAEVVYIDFGNSEVLPWSRLRPLSQPQFSVQKLRPQAADAVLSFLQFPVSPDYLQDAVSFLEEQTYGRELVANVDFISSEGTMHVTLLDPSESKNLDHSINAEVVREGLAMVPRKLKAWERAAGETLSHLRTQEGEAKQERRGMWDESSAAATAADPKNDPVASASQAAGNAWLAGHLNHLTEDQEKKLTEFKNLCAKNGYYTPEKEGEKPSHDDATMLRFLRARRFDINGAWGQFKDTEDWRKENAIESLYENIDVESYDAARRMYPQWTGRRDRRGIPVYVFEIKHLTSKNMAVYNSTMTEPNATAETHQSSKVPQRLLRLFALYENLLNFVMPLCSQLARPNPETPIVTSTNIVDVSGVGLKQFWNLKGHMQDASVLATAHYPETLDRIFIIGAPAFFPTVWGWIKRWFDPVTTSKIFILSASEVLPTLTSFMDPSSIPKQYGGDLNWQWGDMPYLDEPARELVGALETAPVTGETKPGFIRGPVLFKGDRVEIIGKENGVKRASTVPVPKPKAADLNATPAPAAEAPVEASAGTTTETETETEEAASDASPTLEEEVSEKLKLENGASLAPQTVAA</sequence>
<feature type="domain" description="Tudor" evidence="9">
    <location>
        <begin position="682"/>
        <end position="742"/>
    </location>
</feature>
<dbReference type="PROSITE" id="PS50191">
    <property type="entry name" value="CRAL_TRIO"/>
    <property type="match status" value="1"/>
</dbReference>
<dbReference type="GO" id="GO:0005634">
    <property type="term" value="C:nucleus"/>
    <property type="evidence" value="ECO:0007669"/>
    <property type="project" value="TreeGrafter"/>
</dbReference>
<evidence type="ECO:0000256" key="2">
    <source>
        <dbReference type="ARBA" id="ARBA00013404"/>
    </source>
</evidence>
<feature type="region of interest" description="Disordered" evidence="7">
    <location>
        <begin position="599"/>
        <end position="626"/>
    </location>
</feature>
<gene>
    <name evidence="11" type="ORF">ARAM_001300</name>
</gene>
<comment type="caution">
    <text evidence="11">The sequence shown here is derived from an EMBL/GenBank/DDBJ whole genome shotgun (WGS) entry which is preliminary data.</text>
</comment>
<dbReference type="InterPro" id="IPR035437">
    <property type="entry name" value="SNase_OB-fold_sf"/>
</dbReference>